<dbReference type="InterPro" id="IPR051099">
    <property type="entry name" value="AGR/TXD"/>
</dbReference>
<evidence type="ECO:0000313" key="3">
    <source>
        <dbReference type="Proteomes" id="UP000252733"/>
    </source>
</evidence>
<dbReference type="SUPFAM" id="SSF52833">
    <property type="entry name" value="Thioredoxin-like"/>
    <property type="match status" value="1"/>
</dbReference>
<dbReference type="Proteomes" id="UP000252733">
    <property type="component" value="Unassembled WGS sequence"/>
</dbReference>
<organism evidence="2 3">
    <name type="scientific">Marinilabilia salmonicolor</name>
    <dbReference type="NCBI Taxonomy" id="989"/>
    <lineage>
        <taxon>Bacteria</taxon>
        <taxon>Pseudomonadati</taxon>
        <taxon>Bacteroidota</taxon>
        <taxon>Bacteroidia</taxon>
        <taxon>Marinilabiliales</taxon>
        <taxon>Marinilabiliaceae</taxon>
        <taxon>Marinilabilia</taxon>
    </lineage>
</organism>
<dbReference type="InterPro" id="IPR036249">
    <property type="entry name" value="Thioredoxin-like_sf"/>
</dbReference>
<dbReference type="Pfam" id="PF13899">
    <property type="entry name" value="Thioredoxin_7"/>
    <property type="match status" value="1"/>
</dbReference>
<reference evidence="2 3" key="1">
    <citation type="submission" date="2018-07" db="EMBL/GenBank/DDBJ databases">
        <title>Freshwater and sediment microbial communities from various areas in North America, analyzing microbe dynamics in response to fracking.</title>
        <authorList>
            <person name="Lamendella R."/>
        </authorList>
    </citation>
    <scope>NUCLEOTIDE SEQUENCE [LARGE SCALE GENOMIC DNA]</scope>
    <source>
        <strain evidence="2 3">160A</strain>
    </source>
</reference>
<keyword evidence="1" id="KW-0732">Signal</keyword>
<protein>
    <submittedName>
        <fullName evidence="2">Thioredoxin-like protein</fullName>
    </submittedName>
</protein>
<dbReference type="PANTHER" id="PTHR15337">
    <property type="entry name" value="ANTERIOR GRADIENT PROTEIN-RELATED"/>
    <property type="match status" value="1"/>
</dbReference>
<dbReference type="PANTHER" id="PTHR15337:SF11">
    <property type="entry name" value="THIOREDOXIN DOMAIN-CONTAINING PROTEIN"/>
    <property type="match status" value="1"/>
</dbReference>
<evidence type="ECO:0000313" key="2">
    <source>
        <dbReference type="EMBL" id="RCW36050.1"/>
    </source>
</evidence>
<dbReference type="RefSeq" id="WP_114436912.1">
    <property type="nucleotide sequence ID" value="NZ_QPIZ01000009.1"/>
</dbReference>
<accession>A0A368V6U7</accession>
<dbReference type="AlphaFoldDB" id="A0A368V6U7"/>
<keyword evidence="3" id="KW-1185">Reference proteome</keyword>
<gene>
    <name evidence="2" type="ORF">DFO77_10914</name>
</gene>
<proteinExistence type="predicted"/>
<dbReference type="Gene3D" id="3.40.30.10">
    <property type="entry name" value="Glutaredoxin"/>
    <property type="match status" value="1"/>
</dbReference>
<name>A0A368V6U7_9BACT</name>
<dbReference type="EMBL" id="QPIZ01000009">
    <property type="protein sequence ID" value="RCW36050.1"/>
    <property type="molecule type" value="Genomic_DNA"/>
</dbReference>
<sequence length="146" mass="16808">MKRIIFSLFVTVIFVNGIQAQNWLTDFNEAKVISEKKDIPILLVFSGSDWCAPCIKLDRNIWQSRTFIEYSKDHYVLLRADFPRNKGNQLSKEQLKKNEALAEKYNTRGFFPLVVLLNSSGQVLGTTGYKNVSPSEYIKILESLKE</sequence>
<evidence type="ECO:0000256" key="1">
    <source>
        <dbReference type="ARBA" id="ARBA00022729"/>
    </source>
</evidence>
<comment type="caution">
    <text evidence="2">The sequence shown here is derived from an EMBL/GenBank/DDBJ whole genome shotgun (WGS) entry which is preliminary data.</text>
</comment>